<comment type="caution">
    <text evidence="5">The sequence shown here is derived from an EMBL/GenBank/DDBJ whole genome shotgun (WGS) entry which is preliminary data.</text>
</comment>
<sequence length="499" mass="52935">MEYVSSPQYSDSLKAFLQRRHGLYIGGQWCEAEGTERIAVIDPATGKAISSIAAGNGQDIDRAVNAARSAFKQGAWADMTPLERSKLLFRFAAVLEDNADELAEMEAVDAGKPVVYARHADMALSCNIYHYMAGWATKLNGEAIKLAGSAGGHAYSLREPVGVAGLIVPWNFPMVLLAYKLAPALAAGCTVVIKPAENTSLTTLRLAELAELAGIPAGVINVVTGFGAEAGGALVRHPDVDKVAFTGSTDVGRQIAIMAAQSNLKRVTLELGGKSPVLVMPDADVEKTVAGVMRGIFFNQGQVCTAGSRLYLPRSLHDTVVAELSAAIDNLVCGHGLDTAVTMGPLISQVQKERVLGYISAAESAGATIIQGKVPSGTDGFFVPATLIVNATSSMSCVTEEIFGPVLSIILYEDEEIEKLVSDANDTVFGLAASIWTQNFERAHKLAARVEAGTVWINTHNYFDPTLPFGGMKQSGWGREGGFEAIRMFTEIKAVCSGY</sequence>
<dbReference type="Pfam" id="PF00171">
    <property type="entry name" value="Aldedh"/>
    <property type="match status" value="1"/>
</dbReference>
<dbReference type="PROSITE" id="PS00687">
    <property type="entry name" value="ALDEHYDE_DEHYDR_GLU"/>
    <property type="match status" value="1"/>
</dbReference>
<gene>
    <name evidence="5" type="ORF">GOB81_16885</name>
</gene>
<feature type="active site" evidence="2">
    <location>
        <position position="270"/>
    </location>
</feature>
<evidence type="ECO:0000313" key="6">
    <source>
        <dbReference type="Proteomes" id="UP000631653"/>
    </source>
</evidence>
<dbReference type="EMBL" id="WOSY01000044">
    <property type="protein sequence ID" value="NHN90259.1"/>
    <property type="molecule type" value="Genomic_DNA"/>
</dbReference>
<evidence type="ECO:0000256" key="2">
    <source>
        <dbReference type="PROSITE-ProRule" id="PRU10007"/>
    </source>
</evidence>
<dbReference type="InterPro" id="IPR016163">
    <property type="entry name" value="Ald_DH_C"/>
</dbReference>
<dbReference type="Gene3D" id="3.40.309.10">
    <property type="entry name" value="Aldehyde Dehydrogenase, Chain A, domain 2"/>
    <property type="match status" value="1"/>
</dbReference>
<evidence type="ECO:0000313" key="5">
    <source>
        <dbReference type="EMBL" id="NHN90259.1"/>
    </source>
</evidence>
<proteinExistence type="inferred from homology"/>
<dbReference type="Gene3D" id="3.40.605.10">
    <property type="entry name" value="Aldehyde Dehydrogenase, Chain A, domain 1"/>
    <property type="match status" value="1"/>
</dbReference>
<feature type="domain" description="Aldehyde dehydrogenase" evidence="4">
    <location>
        <begin position="29"/>
        <end position="495"/>
    </location>
</feature>
<dbReference type="PANTHER" id="PTHR11699">
    <property type="entry name" value="ALDEHYDE DEHYDROGENASE-RELATED"/>
    <property type="match status" value="1"/>
</dbReference>
<dbReference type="InterPro" id="IPR016160">
    <property type="entry name" value="Ald_DH_CS_CYS"/>
</dbReference>
<name>A0ABX0K530_9PROT</name>
<keyword evidence="6" id="KW-1185">Reference proteome</keyword>
<comment type="similarity">
    <text evidence="3">Belongs to the aldehyde dehydrogenase family.</text>
</comment>
<accession>A0ABX0K530</accession>
<organism evidence="5 6">
    <name type="scientific">Acetobacter conturbans</name>
    <dbReference type="NCBI Taxonomy" id="1737472"/>
    <lineage>
        <taxon>Bacteria</taxon>
        <taxon>Pseudomonadati</taxon>
        <taxon>Pseudomonadota</taxon>
        <taxon>Alphaproteobacteria</taxon>
        <taxon>Acetobacterales</taxon>
        <taxon>Acetobacteraceae</taxon>
        <taxon>Acetobacter</taxon>
    </lineage>
</organism>
<evidence type="ECO:0000259" key="4">
    <source>
        <dbReference type="Pfam" id="PF00171"/>
    </source>
</evidence>
<evidence type="ECO:0000256" key="1">
    <source>
        <dbReference type="ARBA" id="ARBA00023002"/>
    </source>
</evidence>
<protein>
    <submittedName>
        <fullName evidence="5">Aldehyde dehydrogenase family protein</fullName>
    </submittedName>
</protein>
<dbReference type="PROSITE" id="PS00070">
    <property type="entry name" value="ALDEHYDE_DEHYDR_CYS"/>
    <property type="match status" value="1"/>
</dbReference>
<dbReference type="InterPro" id="IPR029510">
    <property type="entry name" value="Ald_DH_CS_GLU"/>
</dbReference>
<dbReference type="InterPro" id="IPR016161">
    <property type="entry name" value="Ald_DH/histidinol_DH"/>
</dbReference>
<evidence type="ECO:0000256" key="3">
    <source>
        <dbReference type="RuleBase" id="RU003345"/>
    </source>
</evidence>
<dbReference type="Proteomes" id="UP000631653">
    <property type="component" value="Unassembled WGS sequence"/>
</dbReference>
<dbReference type="InterPro" id="IPR015590">
    <property type="entry name" value="Aldehyde_DH_dom"/>
</dbReference>
<dbReference type="InterPro" id="IPR016162">
    <property type="entry name" value="Ald_DH_N"/>
</dbReference>
<dbReference type="SUPFAM" id="SSF53720">
    <property type="entry name" value="ALDH-like"/>
    <property type="match status" value="1"/>
</dbReference>
<reference evidence="5 6" key="1">
    <citation type="journal article" date="2020" name="Int. J. Syst. Evol. Microbiol.">
        <title>Novel acetic acid bacteria from cider fermentations: Acetobacter conturbans sp. nov. and Acetobacter fallax sp. nov.</title>
        <authorList>
            <person name="Sombolestani A.S."/>
            <person name="Cleenwerck I."/>
            <person name="Cnockaert M."/>
            <person name="Borremans W."/>
            <person name="Wieme A.D."/>
            <person name="De Vuyst L."/>
            <person name="Vandamme P."/>
        </authorList>
    </citation>
    <scope>NUCLEOTIDE SEQUENCE [LARGE SCALE GENOMIC DNA]</scope>
    <source>
        <strain evidence="5 6">LMG 1627</strain>
    </source>
</reference>
<keyword evidence="1 3" id="KW-0560">Oxidoreductase</keyword>